<dbReference type="GO" id="GO:0000271">
    <property type="term" value="P:polysaccharide biosynthetic process"/>
    <property type="evidence" value="ECO:0007669"/>
    <property type="project" value="TreeGrafter"/>
</dbReference>
<sequence length="355" mass="39261">MPVRLPAIQAVRAAAALMVVAAHVKIAIEIELFRIPIPDLPLSPFPLVAGVDVFFVVSGFVMAYASGSLFGQQGAWKRFLWRRLVRIVPLYWLITIALLALMFAIRSPILDHTTAWQIAASFLFVPALNPDGFPVPLLDVGWTLNYEMAFYVVFALFIGWRRPLALAATACALLLLVAIRPFVDPSATALRFWSDPIVIEFLGGILLQLLVRRGLILSPWTRLLMIGTAVVILATFPALDQPWRWLQWGGPALLVVAAAVCGPVAFGRWTTTVERLGDLSYALYLVHFFAIRAVAQVARHLEWTAAPTTVGAFAIATTAIALLLAWVLHVGFERPVLQRLRRYDRVRTPPVVPTS</sequence>
<name>A0A1H0GM26_9HYPH</name>
<feature type="transmembrane region" description="Helical" evidence="1">
    <location>
        <begin position="279"/>
        <end position="298"/>
    </location>
</feature>
<organism evidence="3 4">
    <name type="scientific">Aureimonas jatrophae</name>
    <dbReference type="NCBI Taxonomy" id="1166073"/>
    <lineage>
        <taxon>Bacteria</taxon>
        <taxon>Pseudomonadati</taxon>
        <taxon>Pseudomonadota</taxon>
        <taxon>Alphaproteobacteria</taxon>
        <taxon>Hyphomicrobiales</taxon>
        <taxon>Aurantimonadaceae</taxon>
        <taxon>Aureimonas</taxon>
    </lineage>
</organism>
<accession>A0A1H0GM26</accession>
<dbReference type="STRING" id="1166073.SAMN05192530_103195"/>
<dbReference type="EMBL" id="FNIT01000003">
    <property type="protein sequence ID" value="SDO07935.1"/>
    <property type="molecule type" value="Genomic_DNA"/>
</dbReference>
<keyword evidence="1" id="KW-0812">Transmembrane</keyword>
<keyword evidence="1" id="KW-1133">Transmembrane helix</keyword>
<keyword evidence="3" id="KW-0808">Transferase</keyword>
<dbReference type="Pfam" id="PF01757">
    <property type="entry name" value="Acyl_transf_3"/>
    <property type="match status" value="1"/>
</dbReference>
<evidence type="ECO:0000313" key="3">
    <source>
        <dbReference type="EMBL" id="SDO07935.1"/>
    </source>
</evidence>
<feature type="domain" description="Acyltransferase 3" evidence="2">
    <location>
        <begin position="7"/>
        <end position="326"/>
    </location>
</feature>
<dbReference type="InterPro" id="IPR002656">
    <property type="entry name" value="Acyl_transf_3_dom"/>
</dbReference>
<dbReference type="Proteomes" id="UP000198793">
    <property type="component" value="Unassembled WGS sequence"/>
</dbReference>
<feature type="transmembrane region" description="Helical" evidence="1">
    <location>
        <begin position="245"/>
        <end position="267"/>
    </location>
</feature>
<feature type="transmembrane region" description="Helical" evidence="1">
    <location>
        <begin position="189"/>
        <end position="211"/>
    </location>
</feature>
<feature type="transmembrane region" description="Helical" evidence="1">
    <location>
        <begin position="310"/>
        <end position="332"/>
    </location>
</feature>
<reference evidence="3 4" key="1">
    <citation type="submission" date="2016-10" db="EMBL/GenBank/DDBJ databases">
        <authorList>
            <person name="de Groot N.N."/>
        </authorList>
    </citation>
    <scope>NUCLEOTIDE SEQUENCE [LARGE SCALE GENOMIC DNA]</scope>
    <source>
        <strain evidence="4">L7-484,KACC 16230,DSM 25025</strain>
    </source>
</reference>
<dbReference type="InterPro" id="IPR050879">
    <property type="entry name" value="Acyltransferase_3"/>
</dbReference>
<dbReference type="PANTHER" id="PTHR23028">
    <property type="entry name" value="ACETYLTRANSFERASE"/>
    <property type="match status" value="1"/>
</dbReference>
<feature type="transmembrane region" description="Helical" evidence="1">
    <location>
        <begin position="140"/>
        <end position="157"/>
    </location>
</feature>
<feature type="transmembrane region" description="Helical" evidence="1">
    <location>
        <begin position="223"/>
        <end position="239"/>
    </location>
</feature>
<proteinExistence type="predicted"/>
<gene>
    <name evidence="3" type="ORF">SAMN05192530_103195</name>
</gene>
<dbReference type="AlphaFoldDB" id="A0A1H0GM26"/>
<keyword evidence="1" id="KW-0472">Membrane</keyword>
<keyword evidence="4" id="KW-1185">Reference proteome</keyword>
<dbReference type="PANTHER" id="PTHR23028:SF131">
    <property type="entry name" value="BLR2367 PROTEIN"/>
    <property type="match status" value="1"/>
</dbReference>
<evidence type="ECO:0000259" key="2">
    <source>
        <dbReference type="Pfam" id="PF01757"/>
    </source>
</evidence>
<dbReference type="GO" id="GO:0016787">
    <property type="term" value="F:hydrolase activity"/>
    <property type="evidence" value="ECO:0007669"/>
    <property type="project" value="UniProtKB-KW"/>
</dbReference>
<protein>
    <submittedName>
        <fullName evidence="3">Peptidoglycan/LPS O-acetylase OafA/YrhL, contains acyltransferase and SGNH-hydrolase domains</fullName>
    </submittedName>
</protein>
<keyword evidence="3" id="KW-0012">Acyltransferase</keyword>
<feature type="transmembrane region" description="Helical" evidence="1">
    <location>
        <begin position="45"/>
        <end position="64"/>
    </location>
</feature>
<feature type="transmembrane region" description="Helical" evidence="1">
    <location>
        <begin position="84"/>
        <end position="105"/>
    </location>
</feature>
<dbReference type="GO" id="GO:0016747">
    <property type="term" value="F:acyltransferase activity, transferring groups other than amino-acyl groups"/>
    <property type="evidence" value="ECO:0007669"/>
    <property type="project" value="InterPro"/>
</dbReference>
<evidence type="ECO:0000256" key="1">
    <source>
        <dbReference type="SAM" id="Phobius"/>
    </source>
</evidence>
<dbReference type="GO" id="GO:0016020">
    <property type="term" value="C:membrane"/>
    <property type="evidence" value="ECO:0007669"/>
    <property type="project" value="TreeGrafter"/>
</dbReference>
<evidence type="ECO:0000313" key="4">
    <source>
        <dbReference type="Proteomes" id="UP000198793"/>
    </source>
</evidence>
<feature type="transmembrane region" description="Helical" evidence="1">
    <location>
        <begin position="164"/>
        <end position="183"/>
    </location>
</feature>
<keyword evidence="3" id="KW-0378">Hydrolase</keyword>